<dbReference type="GO" id="GO:0046872">
    <property type="term" value="F:metal ion binding"/>
    <property type="evidence" value="ECO:0007669"/>
    <property type="project" value="UniProtKB-KW"/>
</dbReference>
<dbReference type="InterPro" id="IPR005351">
    <property type="entry name" value="ASTER"/>
</dbReference>
<comment type="cofactor">
    <cofactor evidence="17">
        <name>Zn(2+)</name>
        <dbReference type="ChEBI" id="CHEBI:29105"/>
    </cofactor>
    <text evidence="17">Binds 1 zinc ion per subunit.</text>
</comment>
<dbReference type="InterPro" id="IPR000602">
    <property type="entry name" value="Glyco_hydro_38_N"/>
</dbReference>
<dbReference type="InterPro" id="IPR037094">
    <property type="entry name" value="Glyco_hydro_38_cen_sf"/>
</dbReference>
<evidence type="ECO:0000256" key="13">
    <source>
        <dbReference type="ARBA" id="ARBA00023180"/>
    </source>
</evidence>
<evidence type="ECO:0000256" key="12">
    <source>
        <dbReference type="ARBA" id="ARBA00023157"/>
    </source>
</evidence>
<organism evidence="20 21">
    <name type="scientific">Galemys pyrenaicus</name>
    <name type="common">Iberian desman</name>
    <name type="synonym">Pyrenean desman</name>
    <dbReference type="NCBI Taxonomy" id="202257"/>
    <lineage>
        <taxon>Eukaryota</taxon>
        <taxon>Metazoa</taxon>
        <taxon>Chordata</taxon>
        <taxon>Craniata</taxon>
        <taxon>Vertebrata</taxon>
        <taxon>Euteleostomi</taxon>
        <taxon>Mammalia</taxon>
        <taxon>Eutheria</taxon>
        <taxon>Laurasiatheria</taxon>
        <taxon>Eulipotyphla</taxon>
        <taxon>Talpidae</taxon>
        <taxon>Galemys</taxon>
    </lineage>
</organism>
<dbReference type="PANTHER" id="PTHR11607">
    <property type="entry name" value="ALPHA-MANNOSIDASE"/>
    <property type="match status" value="1"/>
</dbReference>
<dbReference type="FunFam" id="2.70.98.30:FF:000003">
    <property type="entry name" value="Alpha-mannosidase"/>
    <property type="match status" value="1"/>
</dbReference>
<keyword evidence="11" id="KW-0472">Membrane</keyword>
<dbReference type="Pfam" id="PF01074">
    <property type="entry name" value="Glyco_hydro_38N"/>
    <property type="match status" value="1"/>
</dbReference>
<dbReference type="InterPro" id="IPR048534">
    <property type="entry name" value="Man2a1-like_dom"/>
</dbReference>
<evidence type="ECO:0000256" key="18">
    <source>
        <dbReference type="SAM" id="MobiDB-lite"/>
    </source>
</evidence>
<dbReference type="SMART" id="SM00872">
    <property type="entry name" value="Alpha-mann_mid"/>
    <property type="match status" value="1"/>
</dbReference>
<feature type="domain" description="Glycoside hydrolase family 38 central" evidence="19">
    <location>
        <begin position="524"/>
        <end position="603"/>
    </location>
</feature>
<dbReference type="FunFam" id="2.60.40.1360:FF:000002">
    <property type="entry name" value="Alpha-mannosidase"/>
    <property type="match status" value="1"/>
</dbReference>
<dbReference type="FunFam" id="1.20.1270.50:FF:000002">
    <property type="entry name" value="Alpha-mannosidase"/>
    <property type="match status" value="1"/>
</dbReference>
<dbReference type="SUPFAM" id="SSF88688">
    <property type="entry name" value="Families 57/38 glycoside transferase middle domain"/>
    <property type="match status" value="1"/>
</dbReference>
<evidence type="ECO:0000313" key="20">
    <source>
        <dbReference type="EMBL" id="KAG8512713.1"/>
    </source>
</evidence>
<dbReference type="InterPro" id="IPR050843">
    <property type="entry name" value="Glycosyl_Hydrlase_38"/>
</dbReference>
<evidence type="ECO:0000256" key="2">
    <source>
        <dbReference type="ARBA" id="ARBA00004370"/>
    </source>
</evidence>
<dbReference type="InterPro" id="IPR041147">
    <property type="entry name" value="GH38_C"/>
</dbReference>
<dbReference type="FunFam" id="2.60.40.1180:FF:000016">
    <property type="entry name" value="Alpha-mannosidase"/>
    <property type="match status" value="1"/>
</dbReference>
<keyword evidence="10" id="KW-1133">Transmembrane helix</keyword>
<comment type="similarity">
    <text evidence="4 17">Belongs to the glycosyl hydrolase 38 family.</text>
</comment>
<dbReference type="InterPro" id="IPR011013">
    <property type="entry name" value="Gal_mutarotase_sf_dom"/>
</dbReference>
<evidence type="ECO:0000256" key="8">
    <source>
        <dbReference type="ARBA" id="ARBA00022801"/>
    </source>
</evidence>
<dbReference type="SUPFAM" id="SSF88713">
    <property type="entry name" value="Glycoside hydrolase/deacetylase"/>
    <property type="match status" value="1"/>
</dbReference>
<dbReference type="GO" id="GO:0045048">
    <property type="term" value="P:protein insertion into ER membrane"/>
    <property type="evidence" value="ECO:0007669"/>
    <property type="project" value="InterPro"/>
</dbReference>
<feature type="compositionally biased region" description="Basic residues" evidence="18">
    <location>
        <begin position="17"/>
        <end position="31"/>
    </location>
</feature>
<dbReference type="GO" id="GO:0004559">
    <property type="term" value="F:alpha-mannosidase activity"/>
    <property type="evidence" value="ECO:0007669"/>
    <property type="project" value="UniProtKB-EC"/>
</dbReference>
<keyword evidence="8 17" id="KW-0378">Hydrolase</keyword>
<protein>
    <recommendedName>
        <fullName evidence="17">Alpha-mannosidase</fullName>
        <ecNumber evidence="17">3.2.1.-</ecNumber>
    </recommendedName>
</protein>
<evidence type="ECO:0000256" key="10">
    <source>
        <dbReference type="ARBA" id="ARBA00022989"/>
    </source>
</evidence>
<feature type="non-terminal residue" evidence="20">
    <location>
        <position position="1"/>
    </location>
</feature>
<reference evidence="20" key="1">
    <citation type="journal article" date="2021" name="Evol. Appl.">
        <title>The genome of the Pyrenean desman and the effects of bottlenecks and inbreeding on the genomic landscape of an endangered species.</title>
        <authorList>
            <person name="Escoda L."/>
            <person name="Castresana J."/>
        </authorList>
    </citation>
    <scope>NUCLEOTIDE SEQUENCE</scope>
    <source>
        <strain evidence="20">IBE-C5619</strain>
    </source>
</reference>
<dbReference type="InterPro" id="IPR011330">
    <property type="entry name" value="Glyco_hydro/deAcase_b/a-brl"/>
</dbReference>
<dbReference type="GO" id="GO:0005764">
    <property type="term" value="C:lysosome"/>
    <property type="evidence" value="ECO:0007669"/>
    <property type="project" value="UniProtKB-SubCell"/>
</dbReference>
<dbReference type="GO" id="GO:0005789">
    <property type="term" value="C:endoplasmic reticulum membrane"/>
    <property type="evidence" value="ECO:0007669"/>
    <property type="project" value="InterPro"/>
</dbReference>
<dbReference type="Pfam" id="PF07748">
    <property type="entry name" value="Glyco_hydro_38C"/>
    <property type="match status" value="1"/>
</dbReference>
<comment type="caution">
    <text evidence="20">The sequence shown here is derived from an EMBL/GenBank/DDBJ whole genome shotgun (WGS) entry which is preliminary data.</text>
</comment>
<evidence type="ECO:0000256" key="9">
    <source>
        <dbReference type="ARBA" id="ARBA00022833"/>
    </source>
</evidence>
<evidence type="ECO:0000256" key="16">
    <source>
        <dbReference type="ARBA" id="ARBA00055822"/>
    </source>
</evidence>
<keyword evidence="12" id="KW-1015">Disulfide bond</keyword>
<dbReference type="SUPFAM" id="SSF74650">
    <property type="entry name" value="Galactose mutarotase-like"/>
    <property type="match status" value="1"/>
</dbReference>
<dbReference type="Gene3D" id="1.20.1270.50">
    <property type="entry name" value="Glycoside hydrolase family 38, central domain"/>
    <property type="match status" value="2"/>
</dbReference>
<feature type="region of interest" description="Disordered" evidence="18">
    <location>
        <begin position="1"/>
        <end position="59"/>
    </location>
</feature>
<keyword evidence="15 17" id="KW-0326">Glycosidase</keyword>
<dbReference type="Pfam" id="PF17677">
    <property type="entry name" value="Glyco_hydro38C2"/>
    <property type="match status" value="1"/>
</dbReference>
<dbReference type="InterPro" id="IPR028995">
    <property type="entry name" value="Glyco_hydro_57/38_cen_sf"/>
</dbReference>
<dbReference type="GO" id="GO:0030246">
    <property type="term" value="F:carbohydrate binding"/>
    <property type="evidence" value="ECO:0007669"/>
    <property type="project" value="InterPro"/>
</dbReference>
<keyword evidence="5" id="KW-0812">Transmembrane</keyword>
<evidence type="ECO:0000256" key="7">
    <source>
        <dbReference type="ARBA" id="ARBA00022729"/>
    </source>
</evidence>
<evidence type="ECO:0000256" key="15">
    <source>
        <dbReference type="ARBA" id="ARBA00023295"/>
    </source>
</evidence>
<dbReference type="InterPro" id="IPR011682">
    <property type="entry name" value="Glyco_hydro_38_C"/>
</dbReference>
<evidence type="ECO:0000256" key="4">
    <source>
        <dbReference type="ARBA" id="ARBA00009792"/>
    </source>
</evidence>
<gene>
    <name evidence="20" type="ORF">J0S82_004787</name>
</gene>
<dbReference type="CDD" id="cd10810">
    <property type="entry name" value="GH38N_AMII_LAM_like"/>
    <property type="match status" value="1"/>
</dbReference>
<keyword evidence="7" id="KW-0732">Signal</keyword>
<comment type="catalytic activity">
    <reaction evidence="1">
        <text>Hydrolysis of terminal, non-reducing alpha-D-mannose residues in alpha-D-mannosides.</text>
        <dbReference type="EC" id="3.2.1.24"/>
    </reaction>
</comment>
<sequence>EPKREGCGCYSKSHSPSPRRKLSLRQRKRRDLRLAMSTNNMSDPRRPNKVLRYKPPPSECNPALDDPTPDYMNLLGMIFSMCGLMLKLKWCAWVAVYCSFISFANSRSSEDTKQMMSSFMLSISAVVMSYLQNPQPMTPPCAPLPPLPLLSFLFLLFLAAPGAWSAGYKTCPRVMPDMLNVHLVAHTHDDVGWLKTVDQYFYGIRNDIQHAGVQYILDSVISALLADPTRRFIYVEIAFFSRWWHQQTNATQEIVRDLVHQGRLEFANGGWVMNDEATTHYGAIIDQMTLGLRFLEDTFGNDGRPRVAWHIDPFGHSREQASLFAQMGFDGFFFGRLDYQDKIVRKAAQEMEHVWRASASLKPPVADLFTSVLPNMYNPPDSMCWDTVCADKPVVEDPRSPEYNAEKLVAYFLQLAAAQGHSYRTNHTVMTMGSDFQYENANMWFKNLDKLIRLVNAQVSAYPVWLCVLVSWALGHPQSYQSNGSRVNVLYSTPACYLWELNKANLTWSLKQDDFFPYADGPHKFWTGYFSSRPALKRYERLSYNFLQVCNQMEALVGPAANVGPYGSGDSSLLNEAMAVLQHHDAVSGTSRQHVADDYARQLAEGWGPCEVLLSNALAWLSGFKNDFVICRELNVSVCPFSQKAKSFQVVIYNPLGRKIDHMVRLPVSKHAFIVKDPNGAVVPSDVVTLPSSDSQELLFSASVPALGFSIYSVTEVPDQLPRAHPLHPKFHKPLSSILAIQNEYVQARFDPDTGLLMEIRNLERNLLLPVRQAFFWYNASIGNNLSSQASGAYIFRPYRQEPLPVSRWAQTRLVKTALVQEVHQNFSAWCSQVIRLYPGQRHLELEWTVGPIPVGDSWGKEIISRFDTALETEGLFYTDSNGREIVERRRDYRPSWKLNQTEPVAGNYYPVNSRIYIKVPLCFLIPFYRDRKTQLTVLTDRSQGGSSLRDGSLELMVHRRLLKDDGRGVGEALLEEGSGRWVRGRHLVLLDEVKTAAAGHRLLAEKEVLAPQVVLASGGGAPYHNKVTLVKQVRAGAAGRSMQGVDLGAGLQRELPPSVHLLTLAHWGSKMLLLRLEHQFAVGEDSGRNLSSPVTLDLRDLFSTFIITHLQETTLAANQLRANATRLQWTSDRGAGPAPHPSGSQQDPAVITLQPMEIRTFLVSVQWKKRG</sequence>
<dbReference type="Pfam" id="PF09261">
    <property type="entry name" value="Alpha-mann_mid"/>
    <property type="match status" value="1"/>
</dbReference>
<evidence type="ECO:0000256" key="17">
    <source>
        <dbReference type="RuleBase" id="RU361199"/>
    </source>
</evidence>
<dbReference type="InterPro" id="IPR027291">
    <property type="entry name" value="Glyco_hydro_38_N_sf"/>
</dbReference>
<name>A0A8J6A2N5_GALPY</name>
<evidence type="ECO:0000259" key="19">
    <source>
        <dbReference type="SMART" id="SM00872"/>
    </source>
</evidence>
<dbReference type="Pfam" id="PF03669">
    <property type="entry name" value="ASTER"/>
    <property type="match status" value="1"/>
</dbReference>
<dbReference type="Gene3D" id="2.70.98.30">
    <property type="entry name" value="Golgi alpha-mannosidase II, domain 4"/>
    <property type="match status" value="1"/>
</dbReference>
<accession>A0A8J6A2N5</accession>
<evidence type="ECO:0000313" key="21">
    <source>
        <dbReference type="Proteomes" id="UP000700334"/>
    </source>
</evidence>
<dbReference type="GO" id="GO:0006013">
    <property type="term" value="P:mannose metabolic process"/>
    <property type="evidence" value="ECO:0007669"/>
    <property type="project" value="InterPro"/>
</dbReference>
<comment type="function">
    <text evidence="16">Necessary for the catabolism of N-linked carbohydrates released during glycoprotein turnover.</text>
</comment>
<evidence type="ECO:0000256" key="5">
    <source>
        <dbReference type="ARBA" id="ARBA00022692"/>
    </source>
</evidence>
<keyword evidence="14" id="KW-0458">Lysosome</keyword>
<dbReference type="EC" id="3.2.1.-" evidence="17"/>
<feature type="region of interest" description="Disordered" evidence="18">
    <location>
        <begin position="1131"/>
        <end position="1150"/>
    </location>
</feature>
<keyword evidence="21" id="KW-1185">Reference proteome</keyword>
<evidence type="ECO:0000256" key="6">
    <source>
        <dbReference type="ARBA" id="ARBA00022723"/>
    </source>
</evidence>
<dbReference type="Gene3D" id="2.60.40.1180">
    <property type="entry name" value="Golgi alpha-mannosidase II"/>
    <property type="match status" value="1"/>
</dbReference>
<dbReference type="Proteomes" id="UP000700334">
    <property type="component" value="Unassembled WGS sequence"/>
</dbReference>
<dbReference type="InterPro" id="IPR013780">
    <property type="entry name" value="Glyco_hydro_b"/>
</dbReference>
<dbReference type="OrthoDB" id="2016903at2759"/>
<dbReference type="Pfam" id="PF21260">
    <property type="entry name" value="Laman-like_dom"/>
    <property type="match status" value="1"/>
</dbReference>
<keyword evidence="13" id="KW-0325">Glycoprotein</keyword>
<comment type="subcellular location">
    <subcellularLocation>
        <location evidence="3">Lysosome</location>
    </subcellularLocation>
    <subcellularLocation>
        <location evidence="2">Membrane</location>
    </subcellularLocation>
</comment>
<evidence type="ECO:0000256" key="14">
    <source>
        <dbReference type="ARBA" id="ARBA00023228"/>
    </source>
</evidence>
<proteinExistence type="inferred from homology"/>
<evidence type="ECO:0000256" key="11">
    <source>
        <dbReference type="ARBA" id="ARBA00023136"/>
    </source>
</evidence>
<dbReference type="AlphaFoldDB" id="A0A8J6A2N5"/>
<dbReference type="GO" id="GO:0044183">
    <property type="term" value="F:protein folding chaperone"/>
    <property type="evidence" value="ECO:0007669"/>
    <property type="project" value="InterPro"/>
</dbReference>
<keyword evidence="9 17" id="KW-0862">Zinc</keyword>
<dbReference type="FunFam" id="1.20.1270.50:FF:000003">
    <property type="entry name" value="Alpha-mannosidase"/>
    <property type="match status" value="1"/>
</dbReference>
<dbReference type="EMBL" id="JAGFMF010011788">
    <property type="protein sequence ID" value="KAG8512713.1"/>
    <property type="molecule type" value="Genomic_DNA"/>
</dbReference>
<dbReference type="Gene3D" id="2.60.40.1360">
    <property type="match status" value="1"/>
</dbReference>
<keyword evidence="6 17" id="KW-0479">Metal-binding</keyword>
<evidence type="ECO:0000256" key="3">
    <source>
        <dbReference type="ARBA" id="ARBA00004371"/>
    </source>
</evidence>
<dbReference type="PANTHER" id="PTHR11607:SF3">
    <property type="entry name" value="LYSOSOMAL ALPHA-MANNOSIDASE"/>
    <property type="match status" value="1"/>
</dbReference>
<evidence type="ECO:0000256" key="1">
    <source>
        <dbReference type="ARBA" id="ARBA00000365"/>
    </source>
</evidence>
<dbReference type="Gene3D" id="3.20.110.10">
    <property type="entry name" value="Glycoside hydrolase 38, N terminal domain"/>
    <property type="match status" value="1"/>
</dbReference>
<dbReference type="FunFam" id="3.20.110.10:FF:000001">
    <property type="entry name" value="Alpha-mannosidase"/>
    <property type="match status" value="1"/>
</dbReference>
<dbReference type="InterPro" id="IPR015341">
    <property type="entry name" value="Glyco_hydro_38_cen"/>
</dbReference>